<dbReference type="OrthoDB" id="4289290at2759"/>
<proteinExistence type="predicted"/>
<dbReference type="PhylomeDB" id="B6QSM5"/>
<accession>B6QSM5</accession>
<dbReference type="HOGENOM" id="CLU_144900_0_0_1"/>
<reference evidence="2" key="1">
    <citation type="journal article" date="2015" name="Genome Announc.">
        <title>Genome sequence of the AIDS-associated pathogen Penicillium marneffei (ATCC18224) and its near taxonomic relative Talaromyces stipitatus (ATCC10500).</title>
        <authorList>
            <person name="Nierman W.C."/>
            <person name="Fedorova-Abrams N.D."/>
            <person name="Andrianopoulos A."/>
        </authorList>
    </citation>
    <scope>NUCLEOTIDE SEQUENCE [LARGE SCALE GENOMIC DNA]</scope>
    <source>
        <strain evidence="2">ATCC 18224 / CBS 334.59 / QM 7333</strain>
    </source>
</reference>
<dbReference type="Proteomes" id="UP000001294">
    <property type="component" value="Unassembled WGS sequence"/>
</dbReference>
<evidence type="ECO:0000313" key="1">
    <source>
        <dbReference type="EMBL" id="EEA19378.1"/>
    </source>
</evidence>
<organism evidence="1 2">
    <name type="scientific">Talaromyces marneffei (strain ATCC 18224 / CBS 334.59 / QM 7333)</name>
    <name type="common">Penicillium marneffei</name>
    <dbReference type="NCBI Taxonomy" id="441960"/>
    <lineage>
        <taxon>Eukaryota</taxon>
        <taxon>Fungi</taxon>
        <taxon>Dikarya</taxon>
        <taxon>Ascomycota</taxon>
        <taxon>Pezizomycotina</taxon>
        <taxon>Eurotiomycetes</taxon>
        <taxon>Eurotiomycetidae</taxon>
        <taxon>Eurotiales</taxon>
        <taxon>Trichocomaceae</taxon>
        <taxon>Talaromyces</taxon>
        <taxon>Talaromyces sect. Talaromyces</taxon>
    </lineage>
</organism>
<protein>
    <submittedName>
        <fullName evidence="1">Uncharacterized protein</fullName>
    </submittedName>
</protein>
<gene>
    <name evidence="1" type="ORF">PMAA_001730</name>
</gene>
<name>B6QSM5_TALMQ</name>
<keyword evidence="2" id="KW-1185">Reference proteome</keyword>
<dbReference type="EMBL" id="DS995905">
    <property type="protein sequence ID" value="EEA19378.1"/>
    <property type="molecule type" value="Genomic_DNA"/>
</dbReference>
<evidence type="ECO:0000313" key="2">
    <source>
        <dbReference type="Proteomes" id="UP000001294"/>
    </source>
</evidence>
<dbReference type="VEuPathDB" id="FungiDB:PMAA_001730"/>
<dbReference type="AlphaFoldDB" id="B6QSM5"/>
<sequence>MSTQGSSSGAERARESFASILSYYQNHVPSEEAPEFVKRASSGEIPIGVAKGAVPSAEQGEELKKALKLAMETQDALANLSAAEKEIMSQAANASLRKRSGEK</sequence>